<name>A0A838L7D2_9SPHN</name>
<accession>A0A838L7D2</accession>
<proteinExistence type="predicted"/>
<dbReference type="AlphaFoldDB" id="A0A838L7D2"/>
<dbReference type="EMBL" id="JACEIB010000006">
    <property type="protein sequence ID" value="MBA2934419.1"/>
    <property type="molecule type" value="Genomic_DNA"/>
</dbReference>
<dbReference type="Proteomes" id="UP000570166">
    <property type="component" value="Unassembled WGS sequence"/>
</dbReference>
<evidence type="ECO:0000313" key="1">
    <source>
        <dbReference type="EMBL" id="MBA2934419.1"/>
    </source>
</evidence>
<gene>
    <name evidence="1" type="ORF">HZF05_09945</name>
</gene>
<dbReference type="RefSeq" id="WP_160365904.1">
    <property type="nucleotide sequence ID" value="NZ_JACEIB010000006.1"/>
</dbReference>
<reference evidence="1 2" key="1">
    <citation type="submission" date="2020-07" db="EMBL/GenBank/DDBJ databases">
        <authorList>
            <person name="Sun Q."/>
        </authorList>
    </citation>
    <scope>NUCLEOTIDE SEQUENCE [LARGE SCALE GENOMIC DNA]</scope>
    <source>
        <strain evidence="1 2">CGMCC 1.13654</strain>
    </source>
</reference>
<keyword evidence="2" id="KW-1185">Reference proteome</keyword>
<evidence type="ECO:0000313" key="2">
    <source>
        <dbReference type="Proteomes" id="UP000570166"/>
    </source>
</evidence>
<protein>
    <submittedName>
        <fullName evidence="1">Uncharacterized protein</fullName>
    </submittedName>
</protein>
<sequence>MIRSALTMRLANTRTGSVWTSDTAPSGLLRRIFKRLRSDRHGPDGPLVVTPFG</sequence>
<comment type="caution">
    <text evidence="1">The sequence shown here is derived from an EMBL/GenBank/DDBJ whole genome shotgun (WGS) entry which is preliminary data.</text>
</comment>
<organism evidence="1 2">
    <name type="scientific">Sphingomonas chungangi</name>
    <dbReference type="NCBI Taxonomy" id="2683589"/>
    <lineage>
        <taxon>Bacteria</taxon>
        <taxon>Pseudomonadati</taxon>
        <taxon>Pseudomonadota</taxon>
        <taxon>Alphaproteobacteria</taxon>
        <taxon>Sphingomonadales</taxon>
        <taxon>Sphingomonadaceae</taxon>
        <taxon>Sphingomonas</taxon>
    </lineage>
</organism>